<proteinExistence type="predicted"/>
<protein>
    <submittedName>
        <fullName evidence="1">Uncharacterized protein</fullName>
    </submittedName>
</protein>
<dbReference type="EMBL" id="BQNB010021674">
    <property type="protein sequence ID" value="GJU08855.1"/>
    <property type="molecule type" value="Genomic_DNA"/>
</dbReference>
<sequence>MDRLVPELCLRQINSNWYQSWRLFLFQLFMCWRQFLQDSCICLADTYSYPASAQLMKKMLKHKLEVEIDGIGNDLTYAEQLIQFIKNQVAASTPSA</sequence>
<name>A0ABQ5JAA2_9ASTR</name>
<reference evidence="1" key="1">
    <citation type="journal article" date="2022" name="Int. J. Mol. Sci.">
        <title>Draft Genome of Tanacetum Coccineum: Genomic Comparison of Closely Related Tanacetum-Family Plants.</title>
        <authorList>
            <person name="Yamashiro T."/>
            <person name="Shiraishi A."/>
            <person name="Nakayama K."/>
            <person name="Satake H."/>
        </authorList>
    </citation>
    <scope>NUCLEOTIDE SEQUENCE</scope>
</reference>
<evidence type="ECO:0000313" key="2">
    <source>
        <dbReference type="Proteomes" id="UP001151760"/>
    </source>
</evidence>
<keyword evidence="2" id="KW-1185">Reference proteome</keyword>
<evidence type="ECO:0000313" key="1">
    <source>
        <dbReference type="EMBL" id="GJU08855.1"/>
    </source>
</evidence>
<dbReference type="Proteomes" id="UP001151760">
    <property type="component" value="Unassembled WGS sequence"/>
</dbReference>
<comment type="caution">
    <text evidence="1">The sequence shown here is derived from an EMBL/GenBank/DDBJ whole genome shotgun (WGS) entry which is preliminary data.</text>
</comment>
<reference evidence="1" key="2">
    <citation type="submission" date="2022-01" db="EMBL/GenBank/DDBJ databases">
        <authorList>
            <person name="Yamashiro T."/>
            <person name="Shiraishi A."/>
            <person name="Satake H."/>
            <person name="Nakayama K."/>
        </authorList>
    </citation>
    <scope>NUCLEOTIDE SEQUENCE</scope>
</reference>
<gene>
    <name evidence="1" type="ORF">Tco_1125285</name>
</gene>
<organism evidence="1 2">
    <name type="scientific">Tanacetum coccineum</name>
    <dbReference type="NCBI Taxonomy" id="301880"/>
    <lineage>
        <taxon>Eukaryota</taxon>
        <taxon>Viridiplantae</taxon>
        <taxon>Streptophyta</taxon>
        <taxon>Embryophyta</taxon>
        <taxon>Tracheophyta</taxon>
        <taxon>Spermatophyta</taxon>
        <taxon>Magnoliopsida</taxon>
        <taxon>eudicotyledons</taxon>
        <taxon>Gunneridae</taxon>
        <taxon>Pentapetalae</taxon>
        <taxon>asterids</taxon>
        <taxon>campanulids</taxon>
        <taxon>Asterales</taxon>
        <taxon>Asteraceae</taxon>
        <taxon>Asteroideae</taxon>
        <taxon>Anthemideae</taxon>
        <taxon>Anthemidinae</taxon>
        <taxon>Tanacetum</taxon>
    </lineage>
</organism>
<accession>A0ABQ5JAA2</accession>